<dbReference type="InterPro" id="IPR050870">
    <property type="entry name" value="FAST_kinase"/>
</dbReference>
<accession>A0ABR1G575</accession>
<dbReference type="PROSITE" id="PS51286">
    <property type="entry name" value="RAP"/>
    <property type="match status" value="1"/>
</dbReference>
<sequence length="766" mass="82779">MANARVGAAKLRRPARGENAAVLEARRRRDGQELAIRDTSTACLRAIANGARHRADEFKAQELANVAWAFATANLDEPELFAALAASATPRLSRFSAQELANTAWAFAKRLGPAVGSAPKNGEDAACRLARAMFAELCDEACLRFGGGAYGPDGEPLDGFKPQELANVCWAMATAGFEATPRFWDGAAAEAARIMDAPATQPQNLANICWAFAKSGCGSPDAVDALFAAVGRSAVRRVDEFNAQELGNTAWAYATAGRDHPALFDAIAASAMPRVDRFIAQNLANTVWAYATAGHARPDLFDAVAREVARRADEFKPQELANTAWAYATAHKALPGDRPTKHRQLFDSLADSADHRLRDFNNQGLSNLAWAYASAGASDGNEALFEALGLQVSLRVAEFRPQGLANLVWAYATAELYCPEVFEAVADEIARPSGGARRAFEFNPQEVANTVWAFAKAAVPAPGLYDAFAAAILKLGAKHGGDLKAAGFTPQELANLAWAYACADHVDGDLLLLLWRAIVKEARESPDPGALDGSRFNLEELRQLQQVVLHAKYGARRGTTMGGLVAEIARAPPAFVGLLRASLADVDASPSRAQVEVAERLEGMGLDVEHELVLPDGLSVDVALLPLKWRVAVEFDGPRHYFRNAKRVPTGRTRFKMRLLRALGWRVLHVPYFDWAKLDDDAARTEYLKRELTVIVKAAKAAKARPPPATAEPRDDRDEFSALKVSELRQLCDDRGLDTRVKRAEGDARTVLAARLRGLRDGGGGS</sequence>
<name>A0ABR1G575_AURAN</name>
<evidence type="ECO:0000259" key="1">
    <source>
        <dbReference type="PROSITE" id="PS51286"/>
    </source>
</evidence>
<dbReference type="Pfam" id="PF26188">
    <property type="entry name" value="RESC6"/>
    <property type="match status" value="1"/>
</dbReference>
<gene>
    <name evidence="2" type="ORF">SO694_00168021</name>
</gene>
<proteinExistence type="predicted"/>
<dbReference type="Pfam" id="PF07671">
    <property type="entry name" value="DUF1601"/>
    <property type="match status" value="3"/>
</dbReference>
<keyword evidence="3" id="KW-1185">Reference proteome</keyword>
<dbReference type="InterPro" id="IPR058917">
    <property type="entry name" value="RESC6_dom"/>
</dbReference>
<dbReference type="InterPro" id="IPR011632">
    <property type="entry name" value="DUF1601"/>
</dbReference>
<dbReference type="Pfam" id="PF08373">
    <property type="entry name" value="RAP"/>
    <property type="match status" value="1"/>
</dbReference>
<dbReference type="PANTHER" id="PTHR21228">
    <property type="entry name" value="FAST LEU-RICH DOMAIN-CONTAINING"/>
    <property type="match status" value="1"/>
</dbReference>
<protein>
    <submittedName>
        <fullName evidence="2">Protein O-linked glycosyltransferase</fullName>
    </submittedName>
</protein>
<comment type="caution">
    <text evidence="2">The sequence shown here is derived from an EMBL/GenBank/DDBJ whole genome shotgun (WGS) entry which is preliminary data.</text>
</comment>
<dbReference type="EMBL" id="JBBJCI010000096">
    <property type="protein sequence ID" value="KAK7248475.1"/>
    <property type="molecule type" value="Genomic_DNA"/>
</dbReference>
<dbReference type="SMART" id="SM00952">
    <property type="entry name" value="RAP"/>
    <property type="match status" value="1"/>
</dbReference>
<evidence type="ECO:0000313" key="2">
    <source>
        <dbReference type="EMBL" id="KAK7248475.1"/>
    </source>
</evidence>
<organism evidence="2 3">
    <name type="scientific">Aureococcus anophagefferens</name>
    <name type="common">Harmful bloom alga</name>
    <dbReference type="NCBI Taxonomy" id="44056"/>
    <lineage>
        <taxon>Eukaryota</taxon>
        <taxon>Sar</taxon>
        <taxon>Stramenopiles</taxon>
        <taxon>Ochrophyta</taxon>
        <taxon>Pelagophyceae</taxon>
        <taxon>Pelagomonadales</taxon>
        <taxon>Pelagomonadaceae</taxon>
        <taxon>Aureococcus</taxon>
    </lineage>
</organism>
<dbReference type="InterPro" id="IPR013584">
    <property type="entry name" value="RAP"/>
</dbReference>
<dbReference type="PANTHER" id="PTHR21228:SF40">
    <property type="entry name" value="LD45607P"/>
    <property type="match status" value="1"/>
</dbReference>
<feature type="domain" description="RAP" evidence="1">
    <location>
        <begin position="631"/>
        <end position="690"/>
    </location>
</feature>
<evidence type="ECO:0000313" key="3">
    <source>
        <dbReference type="Proteomes" id="UP001363151"/>
    </source>
</evidence>
<reference evidence="2 3" key="1">
    <citation type="submission" date="2024-03" db="EMBL/GenBank/DDBJ databases">
        <title>Aureococcus anophagefferens CCMP1851 and Kratosvirus quantuckense: Draft genome of a second virus-susceptible host strain in the model system.</title>
        <authorList>
            <person name="Chase E."/>
            <person name="Truchon A.R."/>
            <person name="Schepens W."/>
            <person name="Wilhelm S.W."/>
        </authorList>
    </citation>
    <scope>NUCLEOTIDE SEQUENCE [LARGE SCALE GENOMIC DNA]</scope>
    <source>
        <strain evidence="2 3">CCMP1851</strain>
    </source>
</reference>
<dbReference type="Proteomes" id="UP001363151">
    <property type="component" value="Unassembled WGS sequence"/>
</dbReference>